<evidence type="ECO:0000256" key="3">
    <source>
        <dbReference type="ARBA" id="ARBA00022989"/>
    </source>
</evidence>
<feature type="transmembrane region" description="Helical" evidence="5">
    <location>
        <begin position="310"/>
        <end position="328"/>
    </location>
</feature>
<gene>
    <name evidence="7" type="ORF">UT75_C0001G0095</name>
</gene>
<evidence type="ECO:0000313" key="7">
    <source>
        <dbReference type="EMBL" id="KKR41191.1"/>
    </source>
</evidence>
<evidence type="ECO:0000259" key="6">
    <source>
        <dbReference type="Pfam" id="PF04932"/>
    </source>
</evidence>
<accession>A0A0G0QV08</accession>
<feature type="transmembrane region" description="Helical" evidence="5">
    <location>
        <begin position="46"/>
        <end position="69"/>
    </location>
</feature>
<feature type="transmembrane region" description="Helical" evidence="5">
    <location>
        <begin position="288"/>
        <end position="304"/>
    </location>
</feature>
<keyword evidence="2 5" id="KW-0812">Transmembrane</keyword>
<proteinExistence type="predicted"/>
<organism evidence="7 8">
    <name type="scientific">Candidatus Yanofskybacteria bacterium GW2011_GWE2_40_11</name>
    <dbReference type="NCBI Taxonomy" id="1619033"/>
    <lineage>
        <taxon>Bacteria</taxon>
        <taxon>Candidatus Yanofskyibacteriota</taxon>
    </lineage>
</organism>
<dbReference type="EMBL" id="LBXZ01000001">
    <property type="protein sequence ID" value="KKR41191.1"/>
    <property type="molecule type" value="Genomic_DNA"/>
</dbReference>
<dbReference type="PANTHER" id="PTHR37422">
    <property type="entry name" value="TEICHURONIC ACID BIOSYNTHESIS PROTEIN TUAE"/>
    <property type="match status" value="1"/>
</dbReference>
<evidence type="ECO:0000256" key="4">
    <source>
        <dbReference type="ARBA" id="ARBA00023136"/>
    </source>
</evidence>
<dbReference type="Proteomes" id="UP000034072">
    <property type="component" value="Unassembled WGS sequence"/>
</dbReference>
<name>A0A0G0QV08_9BACT</name>
<dbReference type="GO" id="GO:0016020">
    <property type="term" value="C:membrane"/>
    <property type="evidence" value="ECO:0007669"/>
    <property type="project" value="UniProtKB-SubCell"/>
</dbReference>
<keyword evidence="3 5" id="KW-1133">Transmembrane helix</keyword>
<feature type="transmembrane region" description="Helical" evidence="5">
    <location>
        <begin position="435"/>
        <end position="463"/>
    </location>
</feature>
<feature type="domain" description="O-antigen ligase-related" evidence="6">
    <location>
        <begin position="295"/>
        <end position="451"/>
    </location>
</feature>
<feature type="transmembrane region" description="Helical" evidence="5">
    <location>
        <begin position="117"/>
        <end position="136"/>
    </location>
</feature>
<feature type="transmembrane region" description="Helical" evidence="5">
    <location>
        <begin position="16"/>
        <end position="34"/>
    </location>
</feature>
<dbReference type="InterPro" id="IPR007016">
    <property type="entry name" value="O-antigen_ligase-rel_domated"/>
</dbReference>
<evidence type="ECO:0000256" key="5">
    <source>
        <dbReference type="SAM" id="Phobius"/>
    </source>
</evidence>
<feature type="transmembrane region" description="Helical" evidence="5">
    <location>
        <begin position="174"/>
        <end position="198"/>
    </location>
</feature>
<feature type="transmembrane region" description="Helical" evidence="5">
    <location>
        <begin position="251"/>
        <end position="268"/>
    </location>
</feature>
<feature type="transmembrane region" description="Helical" evidence="5">
    <location>
        <begin position="142"/>
        <end position="162"/>
    </location>
</feature>
<keyword evidence="4 5" id="KW-0472">Membrane</keyword>
<dbReference type="AlphaFoldDB" id="A0A0G0QV08"/>
<evidence type="ECO:0000256" key="2">
    <source>
        <dbReference type="ARBA" id="ARBA00022692"/>
    </source>
</evidence>
<comment type="caution">
    <text evidence="7">The sequence shown here is derived from an EMBL/GenBank/DDBJ whole genome shotgun (WGS) entry which is preliminary data.</text>
</comment>
<protein>
    <submittedName>
        <fullName evidence="7">O-antigen polymerase</fullName>
    </submittedName>
</protein>
<reference evidence="7 8" key="1">
    <citation type="journal article" date="2015" name="Nature">
        <title>rRNA introns, odd ribosomes, and small enigmatic genomes across a large radiation of phyla.</title>
        <authorList>
            <person name="Brown C.T."/>
            <person name="Hug L.A."/>
            <person name="Thomas B.C."/>
            <person name="Sharon I."/>
            <person name="Castelle C.J."/>
            <person name="Singh A."/>
            <person name="Wilkins M.J."/>
            <person name="Williams K.H."/>
            <person name="Banfield J.F."/>
        </authorList>
    </citation>
    <scope>NUCLEOTIDE SEQUENCE [LARGE SCALE GENOMIC DNA]</scope>
</reference>
<sequence>MLNHFLRMLNNKKTGGIVYVAEVICFFLVISGLIPREFVLYLVAMLALYLILAPLEDGVIFFAASIPMFLAIPFSSSFDNFNSWRIFSVILFVKWFLSRLKTTKIFTKGAFVQWRPLYAMALVALYALMLLSVSMASDKAAAIKRIIYFTNLSLVGFPVYYLTTRSSDFSKRLIRALTIPVLLVTIIGFLQLASSYFIDIYQFMRIWGENIQCNQFGQQWCDIAVRVGNTWFAYYGEQLSLRMFSLFPDSHSFPIFLLLGMPAIFAWTMRKMDVGAKFQDLIKTRTKLFVVWVPIIFLAVILTGTRGFWAASVGVVALAIGVIIYMTIKKETKVSYFKFISSYIILFFMMFFVAYPIFTSPQFLLSKGDWSMLGNRIRSVIDFGETSNAQRIEIWKKSLVSIADHPLLGVGIGNYPVVLSQDIKLSKAGSSAHNIYLHVAAEMGVFALIALCAFLFELFKIIYRKFIDSKADTTLATYYGASLLFIPWVFAYLMTDVAIFDERAFLMLAVSAALLVNKGPD</sequence>
<evidence type="ECO:0000256" key="1">
    <source>
        <dbReference type="ARBA" id="ARBA00004141"/>
    </source>
</evidence>
<dbReference type="InterPro" id="IPR051533">
    <property type="entry name" value="WaaL-like"/>
</dbReference>
<dbReference type="Pfam" id="PF04932">
    <property type="entry name" value="Wzy_C"/>
    <property type="match status" value="1"/>
</dbReference>
<feature type="transmembrane region" description="Helical" evidence="5">
    <location>
        <begin position="475"/>
        <end position="493"/>
    </location>
</feature>
<evidence type="ECO:0000313" key="8">
    <source>
        <dbReference type="Proteomes" id="UP000034072"/>
    </source>
</evidence>
<feature type="transmembrane region" description="Helical" evidence="5">
    <location>
        <begin position="340"/>
        <end position="358"/>
    </location>
</feature>
<comment type="subcellular location">
    <subcellularLocation>
        <location evidence="1">Membrane</location>
        <topology evidence="1">Multi-pass membrane protein</topology>
    </subcellularLocation>
</comment>
<dbReference type="PANTHER" id="PTHR37422:SF13">
    <property type="entry name" value="LIPOPOLYSACCHARIDE BIOSYNTHESIS PROTEIN PA4999-RELATED"/>
    <property type="match status" value="1"/>
</dbReference>
<feature type="transmembrane region" description="Helical" evidence="5">
    <location>
        <begin position="81"/>
        <end position="97"/>
    </location>
</feature>